<dbReference type="Proteomes" id="UP000702954">
    <property type="component" value="Unassembled WGS sequence"/>
</dbReference>
<dbReference type="GO" id="GO:0005737">
    <property type="term" value="C:cytoplasm"/>
    <property type="evidence" value="ECO:0007669"/>
    <property type="project" value="TreeGrafter"/>
</dbReference>
<dbReference type="SUPFAM" id="SSF53244">
    <property type="entry name" value="MurD-like peptide ligases, peptide-binding domain"/>
    <property type="match status" value="1"/>
</dbReference>
<reference evidence="14 17" key="1">
    <citation type="journal article" date="2018" name="Int. J. Syst. Evol. Microbiol.">
        <title>Draft Genome Sequence of Faecalimonas umbilicata JCM 30896T, an Acetate-Producing Bacterium Isolated from Human Feces.</title>
        <authorList>
            <person name="Sakamoto M."/>
            <person name="Ikeyama N."/>
            <person name="Yuki M."/>
            <person name="Ohkuma M."/>
        </authorList>
    </citation>
    <scope>NUCLEOTIDE SEQUENCE [LARGE SCALE GENOMIC DNA]</scope>
    <source>
        <strain evidence="14 17">EGH7</strain>
    </source>
</reference>
<dbReference type="Pfam" id="PF02875">
    <property type="entry name" value="Mur_ligase_C"/>
    <property type="match status" value="1"/>
</dbReference>
<evidence type="ECO:0000256" key="1">
    <source>
        <dbReference type="ARBA" id="ARBA00001946"/>
    </source>
</evidence>
<name>A0A4R3JTD0_9FIRM</name>
<dbReference type="Proteomes" id="UP000294613">
    <property type="component" value="Unassembled WGS sequence"/>
</dbReference>
<dbReference type="EC" id="6.3.2.17" evidence="3"/>
<evidence type="ECO:0000256" key="9">
    <source>
        <dbReference type="ARBA" id="ARBA00030592"/>
    </source>
</evidence>
<evidence type="ECO:0000313" key="17">
    <source>
        <dbReference type="Proteomes" id="UP000702954"/>
    </source>
</evidence>
<evidence type="ECO:0000256" key="8">
    <source>
        <dbReference type="ARBA" id="ARBA00022842"/>
    </source>
</evidence>
<evidence type="ECO:0000256" key="5">
    <source>
        <dbReference type="ARBA" id="ARBA00022723"/>
    </source>
</evidence>
<keyword evidence="7 11" id="KW-0067">ATP-binding</keyword>
<feature type="domain" description="Mur ligase C-terminal" evidence="12">
    <location>
        <begin position="294"/>
        <end position="415"/>
    </location>
</feature>
<feature type="domain" description="Mur ligase central" evidence="13">
    <location>
        <begin position="44"/>
        <end position="270"/>
    </location>
</feature>
<dbReference type="InterPro" id="IPR001645">
    <property type="entry name" value="Folylpolyglutamate_synth"/>
</dbReference>
<dbReference type="GO" id="GO:0046872">
    <property type="term" value="F:metal ion binding"/>
    <property type="evidence" value="ECO:0007669"/>
    <property type="project" value="UniProtKB-KW"/>
</dbReference>
<evidence type="ECO:0000256" key="10">
    <source>
        <dbReference type="ARBA" id="ARBA00047493"/>
    </source>
</evidence>
<dbReference type="PIRSF" id="PIRSF001563">
    <property type="entry name" value="Folylpolyglu_synth"/>
    <property type="match status" value="1"/>
</dbReference>
<sequence length="432" mass="48639">MNYQESVKYILDIPKFTVKNHLTHTKEFLLRLGNPQVGRKVIHVAGTNGKGSVCAYIQALLLAEKKRTGFFSSPHLVKINERIRINGEEIDDETFLAVFQKVKTTVDEMEKDGLAHPTFFEFLFGMAMTAFAMADMEYIVLETGLGGRLDATNAIDDPVLTVITAVGMDHMEILGDTIEKIAAEKGGIIKRQVPLVFDGNNVQAAAVFRQIAENCGAPCREITKDAYEIQEITEKYIAFSKRSAYDEDTTWRLSNTGCYQVDNALLALEAVQILLPKRHLKLWKDTLFHVKWPGRMEEILPGVYIDGAHNENAVERFVETVKRRPVHGGRTVILFSAVKEKEYEKMIAELCQNLSVDSYVITTVESTRKVDAGELARIVRKYTDSEVTVREQLEEAWAEMMKQKGEDGIAYCLGSLYLVGMIKELVKGEPEC</sequence>
<dbReference type="GO" id="GO:0004326">
    <property type="term" value="F:tetrahydrofolylpolyglutamate synthase activity"/>
    <property type="evidence" value="ECO:0007669"/>
    <property type="project" value="UniProtKB-EC"/>
</dbReference>
<proteinExistence type="inferred from homology"/>
<dbReference type="Gene3D" id="3.40.1190.10">
    <property type="entry name" value="Mur-like, catalytic domain"/>
    <property type="match status" value="1"/>
</dbReference>
<reference evidence="15 16" key="2">
    <citation type="submission" date="2019-03" db="EMBL/GenBank/DDBJ databases">
        <title>Genomic Encyclopedia of Type Strains, Phase IV (KMG-IV): sequencing the most valuable type-strain genomes for metagenomic binning, comparative biology and taxonomic classification.</title>
        <authorList>
            <person name="Goeker M."/>
        </authorList>
    </citation>
    <scope>NUCLEOTIDE SEQUENCE [LARGE SCALE GENOMIC DNA]</scope>
    <source>
        <strain evidence="15 16">DSM 103426</strain>
    </source>
</reference>
<evidence type="ECO:0000256" key="6">
    <source>
        <dbReference type="ARBA" id="ARBA00022741"/>
    </source>
</evidence>
<dbReference type="AlphaFoldDB" id="A0A4R3JTD0"/>
<protein>
    <recommendedName>
        <fullName evidence="3">tetrahydrofolate synthase</fullName>
        <ecNumber evidence="3">6.3.2.17</ecNumber>
    </recommendedName>
    <alternativeName>
        <fullName evidence="9">Tetrahydrofolylpolyglutamate synthase</fullName>
    </alternativeName>
</protein>
<evidence type="ECO:0000256" key="3">
    <source>
        <dbReference type="ARBA" id="ARBA00013025"/>
    </source>
</evidence>
<evidence type="ECO:0000256" key="4">
    <source>
        <dbReference type="ARBA" id="ARBA00022598"/>
    </source>
</evidence>
<evidence type="ECO:0000259" key="13">
    <source>
        <dbReference type="Pfam" id="PF08245"/>
    </source>
</evidence>
<dbReference type="InterPro" id="IPR036565">
    <property type="entry name" value="Mur-like_cat_sf"/>
</dbReference>
<comment type="caution">
    <text evidence="15">The sequence shown here is derived from an EMBL/GenBank/DDBJ whole genome shotgun (WGS) entry which is preliminary data.</text>
</comment>
<evidence type="ECO:0000256" key="2">
    <source>
        <dbReference type="ARBA" id="ARBA00008276"/>
    </source>
</evidence>
<dbReference type="RefSeq" id="WP_116441242.1">
    <property type="nucleotide sequence ID" value="NZ_BHEO01000002.1"/>
</dbReference>
<comment type="catalytic activity">
    <reaction evidence="10">
        <text>(6S)-5,6,7,8-tetrahydrofolyl-(gamma-L-Glu)(n) + L-glutamate + ATP = (6S)-5,6,7,8-tetrahydrofolyl-(gamma-L-Glu)(n+1) + ADP + phosphate + H(+)</text>
        <dbReference type="Rhea" id="RHEA:10580"/>
        <dbReference type="Rhea" id="RHEA-COMP:14738"/>
        <dbReference type="Rhea" id="RHEA-COMP:14740"/>
        <dbReference type="ChEBI" id="CHEBI:15378"/>
        <dbReference type="ChEBI" id="CHEBI:29985"/>
        <dbReference type="ChEBI" id="CHEBI:30616"/>
        <dbReference type="ChEBI" id="CHEBI:43474"/>
        <dbReference type="ChEBI" id="CHEBI:141005"/>
        <dbReference type="ChEBI" id="CHEBI:456216"/>
        <dbReference type="EC" id="6.3.2.17"/>
    </reaction>
</comment>
<keyword evidence="4 11" id="KW-0436">Ligase</keyword>
<dbReference type="GO" id="GO:0005524">
    <property type="term" value="F:ATP binding"/>
    <property type="evidence" value="ECO:0007669"/>
    <property type="project" value="UniProtKB-KW"/>
</dbReference>
<dbReference type="SUPFAM" id="SSF53623">
    <property type="entry name" value="MurD-like peptide ligases, catalytic domain"/>
    <property type="match status" value="1"/>
</dbReference>
<dbReference type="Pfam" id="PF08245">
    <property type="entry name" value="Mur_ligase_M"/>
    <property type="match status" value="1"/>
</dbReference>
<dbReference type="EMBL" id="SLZV01000006">
    <property type="protein sequence ID" value="TCS68871.1"/>
    <property type="molecule type" value="Genomic_DNA"/>
</dbReference>
<gene>
    <name evidence="14" type="primary">folC</name>
    <name evidence="15" type="ORF">EDD74_10675</name>
    <name evidence="14" type="ORF">FAEUMB_08290</name>
</gene>
<dbReference type="NCBIfam" id="TIGR01499">
    <property type="entry name" value="folC"/>
    <property type="match status" value="1"/>
</dbReference>
<dbReference type="InterPro" id="IPR013221">
    <property type="entry name" value="Mur_ligase_cen"/>
</dbReference>
<dbReference type="Gene3D" id="3.90.190.20">
    <property type="entry name" value="Mur ligase, C-terminal domain"/>
    <property type="match status" value="1"/>
</dbReference>
<keyword evidence="17" id="KW-1185">Reference proteome</keyword>
<dbReference type="InterPro" id="IPR036615">
    <property type="entry name" value="Mur_ligase_C_dom_sf"/>
</dbReference>
<keyword evidence="8" id="KW-0460">Magnesium</keyword>
<dbReference type="InterPro" id="IPR004101">
    <property type="entry name" value="Mur_ligase_C"/>
</dbReference>
<accession>A0A4R3JTD0</accession>
<evidence type="ECO:0000256" key="11">
    <source>
        <dbReference type="PIRNR" id="PIRNR001563"/>
    </source>
</evidence>
<evidence type="ECO:0000256" key="7">
    <source>
        <dbReference type="ARBA" id="ARBA00022840"/>
    </source>
</evidence>
<evidence type="ECO:0000313" key="15">
    <source>
        <dbReference type="EMBL" id="TCS68871.1"/>
    </source>
</evidence>
<dbReference type="PANTHER" id="PTHR11136">
    <property type="entry name" value="FOLYLPOLYGLUTAMATE SYNTHASE-RELATED"/>
    <property type="match status" value="1"/>
</dbReference>
<dbReference type="EMBL" id="BHEO01000002">
    <property type="protein sequence ID" value="GBU04288.1"/>
    <property type="molecule type" value="Genomic_DNA"/>
</dbReference>
<evidence type="ECO:0000259" key="12">
    <source>
        <dbReference type="Pfam" id="PF02875"/>
    </source>
</evidence>
<dbReference type="GO" id="GO:0008841">
    <property type="term" value="F:dihydrofolate synthase activity"/>
    <property type="evidence" value="ECO:0007669"/>
    <property type="project" value="TreeGrafter"/>
</dbReference>
<comment type="cofactor">
    <cofactor evidence="1">
        <name>Mg(2+)</name>
        <dbReference type="ChEBI" id="CHEBI:18420"/>
    </cofactor>
</comment>
<evidence type="ECO:0000313" key="14">
    <source>
        <dbReference type="EMBL" id="GBU04288.1"/>
    </source>
</evidence>
<dbReference type="PANTHER" id="PTHR11136:SF0">
    <property type="entry name" value="DIHYDROFOLATE SYNTHETASE-RELATED"/>
    <property type="match status" value="1"/>
</dbReference>
<evidence type="ECO:0000313" key="16">
    <source>
        <dbReference type="Proteomes" id="UP000294613"/>
    </source>
</evidence>
<dbReference type="FunFam" id="3.40.1190.10:FF:000011">
    <property type="entry name" value="Folylpolyglutamate synthase/dihydrofolate synthase"/>
    <property type="match status" value="1"/>
</dbReference>
<keyword evidence="6 11" id="KW-0547">Nucleotide-binding</keyword>
<comment type="similarity">
    <text evidence="2 11">Belongs to the folylpolyglutamate synthase family.</text>
</comment>
<organism evidence="15 16">
    <name type="scientific">Faecalimonas umbilicata</name>
    <dbReference type="NCBI Taxonomy" id="1912855"/>
    <lineage>
        <taxon>Bacteria</taxon>
        <taxon>Bacillati</taxon>
        <taxon>Bacillota</taxon>
        <taxon>Clostridia</taxon>
        <taxon>Lachnospirales</taxon>
        <taxon>Lachnospiraceae</taxon>
        <taxon>Faecalimonas</taxon>
    </lineage>
</organism>
<keyword evidence="5" id="KW-0479">Metal-binding</keyword>